<dbReference type="Pfam" id="PF00015">
    <property type="entry name" value="MCPsignal"/>
    <property type="match status" value="1"/>
</dbReference>
<dbReference type="PANTHER" id="PTHR32089:SF112">
    <property type="entry name" value="LYSOZYME-LIKE PROTEIN-RELATED"/>
    <property type="match status" value="1"/>
</dbReference>
<evidence type="ECO:0000256" key="3">
    <source>
        <dbReference type="PROSITE-ProRule" id="PRU00284"/>
    </source>
</evidence>
<dbReference type="EMBL" id="CP000749">
    <property type="protein sequence ID" value="ABR69394.1"/>
    <property type="molecule type" value="Genomic_DNA"/>
</dbReference>
<reference evidence="6" key="1">
    <citation type="submission" date="2007-06" db="EMBL/GenBank/DDBJ databases">
        <title>Complete sequence of Marinomonas sp. MWYL1.</title>
        <authorList>
            <consortium name="US DOE Joint Genome Institute"/>
            <person name="Copeland A."/>
            <person name="Lucas S."/>
            <person name="Lapidus A."/>
            <person name="Barry K."/>
            <person name="Glavina del Rio T."/>
            <person name="Dalin E."/>
            <person name="Tice H."/>
            <person name="Pitluck S."/>
            <person name="Kiss H."/>
            <person name="Brettin T."/>
            <person name="Bruce D."/>
            <person name="Detter J.C."/>
            <person name="Han C."/>
            <person name="Schmutz J."/>
            <person name="Larimer F."/>
            <person name="Land M."/>
            <person name="Hauser L."/>
            <person name="Kyrpides N."/>
            <person name="Kim E."/>
            <person name="Johnston A.W.B."/>
            <person name="Todd J.D."/>
            <person name="Rogers R."/>
            <person name="Wexler M."/>
            <person name="Bond P.L."/>
            <person name="Li Y."/>
            <person name="Richardson P."/>
        </authorList>
    </citation>
    <scope>NUCLEOTIDE SEQUENCE [LARGE SCALE GENOMIC DNA]</scope>
    <source>
        <strain evidence="6">MWYL1</strain>
    </source>
</reference>
<evidence type="ECO:0000256" key="1">
    <source>
        <dbReference type="ARBA" id="ARBA00004370"/>
    </source>
</evidence>
<dbReference type="SMART" id="SM00283">
    <property type="entry name" value="MA"/>
    <property type="match status" value="1"/>
</dbReference>
<feature type="coiled-coil region" evidence="4">
    <location>
        <begin position="8"/>
        <end position="42"/>
    </location>
</feature>
<dbReference type="GO" id="GO:0016020">
    <property type="term" value="C:membrane"/>
    <property type="evidence" value="ECO:0007669"/>
    <property type="project" value="UniProtKB-SubCell"/>
</dbReference>
<dbReference type="HOGENOM" id="CLU_778024_0_0_6"/>
<name>A6VSG5_MARMS</name>
<organism evidence="6">
    <name type="scientific">Marinomonas sp. (strain MWYL1)</name>
    <dbReference type="NCBI Taxonomy" id="400668"/>
    <lineage>
        <taxon>Bacteria</taxon>
        <taxon>Pseudomonadati</taxon>
        <taxon>Pseudomonadota</taxon>
        <taxon>Gammaproteobacteria</taxon>
        <taxon>Oceanospirillales</taxon>
        <taxon>Oceanospirillaceae</taxon>
        <taxon>Marinomonas</taxon>
    </lineage>
</organism>
<dbReference type="OrthoDB" id="6097167at2"/>
<proteinExistence type="predicted"/>
<dbReference type="Gene3D" id="1.10.287.950">
    <property type="entry name" value="Methyl-accepting chemotaxis protein"/>
    <property type="match status" value="1"/>
</dbReference>
<dbReference type="KEGG" id="mmw:Mmwyl1_0457"/>
<dbReference type="PROSITE" id="PS50111">
    <property type="entry name" value="CHEMOTAXIS_TRANSDUC_2"/>
    <property type="match status" value="1"/>
</dbReference>
<dbReference type="InterPro" id="IPR004089">
    <property type="entry name" value="MCPsignal_dom"/>
</dbReference>
<dbReference type="SUPFAM" id="SSF58104">
    <property type="entry name" value="Methyl-accepting chemotaxis protein (MCP) signaling domain"/>
    <property type="match status" value="1"/>
</dbReference>
<evidence type="ECO:0000313" key="6">
    <source>
        <dbReference type="EMBL" id="ABR69394.1"/>
    </source>
</evidence>
<dbReference type="GO" id="GO:0007165">
    <property type="term" value="P:signal transduction"/>
    <property type="evidence" value="ECO:0007669"/>
    <property type="project" value="UniProtKB-KW"/>
</dbReference>
<comment type="subcellular location">
    <subcellularLocation>
        <location evidence="1">Membrane</location>
    </subcellularLocation>
</comment>
<dbReference type="STRING" id="400668.Mmwyl1_0457"/>
<accession>A6VSG5</accession>
<sequence length="356" mass="39909">MWLNKKRFQALENELTQVTAEKQALETDMSELTATIESLRNISEAPATQLDNRFFLPQRNINQESFAAINQVLELLFEPMSAAEGSNVEIEKNKADINQLSTSLNEIAGQTQLSLEDVNGLKDIANEIKGFTNTIQSISEQTNLLALNAAIEAARAGEHGRGFAVVADEVRTLATKAKDSSEQISALVNRIDNRTIKVSQQIEKLHENTLRVSQTCENLNHSFNKTAESTQSLMEASYKSMAYSHVSASLLELNNWQTSCLINVIKGKNTMINVRETAAADWYFNGTDNEFDFRHTSSFINMAGEFEQLDALAQTMMQTSPSDIEKLAQLQIEMEKHINGIHQRLKESQTYLFSHL</sequence>
<keyword evidence="2 3" id="KW-0807">Transducer</keyword>
<evidence type="ECO:0000256" key="4">
    <source>
        <dbReference type="SAM" id="Coils"/>
    </source>
</evidence>
<keyword evidence="4" id="KW-0175">Coiled coil</keyword>
<dbReference type="GO" id="GO:0006935">
    <property type="term" value="P:chemotaxis"/>
    <property type="evidence" value="ECO:0007669"/>
    <property type="project" value="UniProtKB-ARBA"/>
</dbReference>
<feature type="domain" description="Methyl-accepting transducer" evidence="5">
    <location>
        <begin position="67"/>
        <end position="233"/>
    </location>
</feature>
<gene>
    <name evidence="6" type="ordered locus">Mmwyl1_0457</name>
</gene>
<evidence type="ECO:0000259" key="5">
    <source>
        <dbReference type="PROSITE" id="PS50111"/>
    </source>
</evidence>
<protein>
    <submittedName>
        <fullName evidence="6">Methyl-accepting chemotaxis sensory transducer</fullName>
    </submittedName>
</protein>
<dbReference type="PANTHER" id="PTHR32089">
    <property type="entry name" value="METHYL-ACCEPTING CHEMOTAXIS PROTEIN MCPB"/>
    <property type="match status" value="1"/>
</dbReference>
<evidence type="ECO:0000256" key="2">
    <source>
        <dbReference type="ARBA" id="ARBA00023224"/>
    </source>
</evidence>
<dbReference type="AlphaFoldDB" id="A6VSG5"/>
<dbReference type="eggNOG" id="COG0840">
    <property type="taxonomic scope" value="Bacteria"/>
</dbReference>